<dbReference type="GO" id="GO:0005741">
    <property type="term" value="C:mitochondrial outer membrane"/>
    <property type="evidence" value="ECO:0007669"/>
    <property type="project" value="UniProtKB-SubCell"/>
</dbReference>
<evidence type="ECO:0000256" key="8">
    <source>
        <dbReference type="ARBA" id="ARBA00023027"/>
    </source>
</evidence>
<dbReference type="PRINTS" id="PR00406">
    <property type="entry name" value="CYTB5RDTASE"/>
</dbReference>
<keyword evidence="5" id="KW-1000">Mitochondrion outer membrane</keyword>
<dbReference type="AlphaFoldDB" id="A0AAN7TQ67"/>
<accession>A0AAN7TQ67</accession>
<evidence type="ECO:0000256" key="4">
    <source>
        <dbReference type="ARBA" id="ARBA00022630"/>
    </source>
</evidence>
<feature type="binding site" evidence="13">
    <location>
        <position position="111"/>
    </location>
    <ligand>
        <name>FAD</name>
        <dbReference type="ChEBI" id="CHEBI:57692"/>
    </ligand>
</feature>
<feature type="transmembrane region" description="Helical" evidence="15">
    <location>
        <begin position="12"/>
        <end position="30"/>
    </location>
</feature>
<evidence type="ECO:0000256" key="12">
    <source>
        <dbReference type="ARBA" id="ARBA00047682"/>
    </source>
</evidence>
<sequence length="316" mass="33965">MASLFTARTTHYLPYIASAAVVGATAATYYSRQPRLHLDSAQNAPRPALSFPSSMVFPKQLTVTKVEQVNHDTKKITFRLPGGESEVSGVPFGSAILTSHWPTPGYLPVFRPYTPISSPEDRGTLQLLVKQYPRGKASTHLHSLTPGSTLTVRGPIPAYSYTSSPTPRDLVMIAGGAGITPIYSMARGILSDPADKTRITLLWGVNGTRDIVLQTELEELEKGFPDRLQITYCVSGPEGQEGAADLSERGRYKKGYINSEVLKEAVGRAKAGGSWGDGKGTKVFVCGPPAMQEAIAGKKGILGGEHGLVKKEVHLF</sequence>
<comment type="subcellular location">
    <subcellularLocation>
        <location evidence="2">Mitochondrion outer membrane</location>
        <topology evidence="2">Single-pass membrane protein</topology>
    </subcellularLocation>
</comment>
<dbReference type="PANTHER" id="PTHR19370:SF171">
    <property type="entry name" value="NADH-CYTOCHROME B5 REDUCTASE 2"/>
    <property type="match status" value="1"/>
</dbReference>
<dbReference type="Pfam" id="PF00970">
    <property type="entry name" value="FAD_binding_6"/>
    <property type="match status" value="1"/>
</dbReference>
<dbReference type="InterPro" id="IPR017938">
    <property type="entry name" value="Riboflavin_synthase-like_b-brl"/>
</dbReference>
<feature type="binding site" evidence="13">
    <location>
        <position position="112"/>
    </location>
    <ligand>
        <name>FAD</name>
        <dbReference type="ChEBI" id="CHEBI:57692"/>
    </ligand>
</feature>
<evidence type="ECO:0000256" key="6">
    <source>
        <dbReference type="ARBA" id="ARBA00022827"/>
    </source>
</evidence>
<evidence type="ECO:0000256" key="7">
    <source>
        <dbReference type="ARBA" id="ARBA00023002"/>
    </source>
</evidence>
<gene>
    <name evidence="17" type="ORF">LTR62_006622</name>
</gene>
<keyword evidence="15" id="KW-1133">Transmembrane helix</keyword>
<dbReference type="InterPro" id="IPR001834">
    <property type="entry name" value="CBR-like"/>
</dbReference>
<dbReference type="InterPro" id="IPR001433">
    <property type="entry name" value="OxRdtase_FAD/NAD-bd"/>
</dbReference>
<evidence type="ECO:0000256" key="13">
    <source>
        <dbReference type="PIRSR" id="PIRSR601834-1"/>
    </source>
</evidence>
<evidence type="ECO:0000256" key="9">
    <source>
        <dbReference type="ARBA" id="ARBA00023128"/>
    </source>
</evidence>
<comment type="function">
    <text evidence="11">May mediate the reduction of outer membrane cytochrome b5.</text>
</comment>
<dbReference type="EC" id="1.6.2.2" evidence="14"/>
<keyword evidence="10 15" id="KW-0472">Membrane</keyword>
<evidence type="ECO:0000256" key="5">
    <source>
        <dbReference type="ARBA" id="ARBA00022787"/>
    </source>
</evidence>
<evidence type="ECO:0000259" key="16">
    <source>
        <dbReference type="PROSITE" id="PS51384"/>
    </source>
</evidence>
<feature type="binding site" evidence="13">
    <location>
        <position position="128"/>
    </location>
    <ligand>
        <name>FAD</name>
        <dbReference type="ChEBI" id="CHEBI:57692"/>
    </ligand>
</feature>
<dbReference type="GO" id="GO:0090524">
    <property type="term" value="F:cytochrome-b5 reductase activity, acting on NADH"/>
    <property type="evidence" value="ECO:0007669"/>
    <property type="project" value="UniProtKB-EC"/>
</dbReference>
<dbReference type="SUPFAM" id="SSF63380">
    <property type="entry name" value="Riboflavin synthase domain-like"/>
    <property type="match status" value="1"/>
</dbReference>
<feature type="binding site" evidence="13">
    <location>
        <position position="180"/>
    </location>
    <ligand>
        <name>FAD</name>
        <dbReference type="ChEBI" id="CHEBI:57692"/>
    </ligand>
</feature>
<dbReference type="PRINTS" id="PR00371">
    <property type="entry name" value="FPNCR"/>
</dbReference>
<evidence type="ECO:0000256" key="3">
    <source>
        <dbReference type="ARBA" id="ARBA00006105"/>
    </source>
</evidence>
<feature type="binding site" evidence="13">
    <location>
        <position position="130"/>
    </location>
    <ligand>
        <name>FAD</name>
        <dbReference type="ChEBI" id="CHEBI:57692"/>
    </ligand>
</feature>
<feature type="binding site" evidence="13">
    <location>
        <position position="136"/>
    </location>
    <ligand>
        <name>FAD</name>
        <dbReference type="ChEBI" id="CHEBI:57692"/>
    </ligand>
</feature>
<keyword evidence="15" id="KW-0812">Transmembrane</keyword>
<name>A0AAN7TQ67_9PEZI</name>
<keyword evidence="4 13" id="KW-0285">Flavoprotein</keyword>
<comment type="cofactor">
    <cofactor evidence="1 13 14">
        <name>FAD</name>
        <dbReference type="ChEBI" id="CHEBI:57692"/>
    </cofactor>
</comment>
<keyword evidence="9" id="KW-0496">Mitochondrion</keyword>
<evidence type="ECO:0000313" key="18">
    <source>
        <dbReference type="Proteomes" id="UP001310890"/>
    </source>
</evidence>
<dbReference type="InterPro" id="IPR001709">
    <property type="entry name" value="Flavoprot_Pyr_Nucl_cyt_Rdtase"/>
</dbReference>
<dbReference type="InterPro" id="IPR039261">
    <property type="entry name" value="FNR_nucleotide-bd"/>
</dbReference>
<dbReference type="EMBL" id="JAVRRL010000006">
    <property type="protein sequence ID" value="KAK5116901.1"/>
    <property type="molecule type" value="Genomic_DNA"/>
</dbReference>
<comment type="catalytic activity">
    <reaction evidence="12 14">
        <text>2 Fe(III)-[cytochrome b5] + NADH = 2 Fe(II)-[cytochrome b5] + NAD(+) + H(+)</text>
        <dbReference type="Rhea" id="RHEA:46680"/>
        <dbReference type="Rhea" id="RHEA-COMP:10438"/>
        <dbReference type="Rhea" id="RHEA-COMP:10439"/>
        <dbReference type="ChEBI" id="CHEBI:15378"/>
        <dbReference type="ChEBI" id="CHEBI:29033"/>
        <dbReference type="ChEBI" id="CHEBI:29034"/>
        <dbReference type="ChEBI" id="CHEBI:57540"/>
        <dbReference type="ChEBI" id="CHEBI:57945"/>
        <dbReference type="EC" id="1.6.2.2"/>
    </reaction>
</comment>
<dbReference type="InterPro" id="IPR008333">
    <property type="entry name" value="Cbr1-like_FAD-bd_dom"/>
</dbReference>
<evidence type="ECO:0000256" key="14">
    <source>
        <dbReference type="RuleBase" id="RU361226"/>
    </source>
</evidence>
<dbReference type="SUPFAM" id="SSF52343">
    <property type="entry name" value="Ferredoxin reductase-like, C-terminal NADP-linked domain"/>
    <property type="match status" value="1"/>
</dbReference>
<evidence type="ECO:0000256" key="15">
    <source>
        <dbReference type="SAM" id="Phobius"/>
    </source>
</evidence>
<evidence type="ECO:0000256" key="2">
    <source>
        <dbReference type="ARBA" id="ARBA00004572"/>
    </source>
</evidence>
<comment type="caution">
    <text evidence="17">The sequence shown here is derived from an EMBL/GenBank/DDBJ whole genome shotgun (WGS) entry which is preliminary data.</text>
</comment>
<dbReference type="PROSITE" id="PS51384">
    <property type="entry name" value="FAD_FR"/>
    <property type="match status" value="1"/>
</dbReference>
<organism evidence="17 18">
    <name type="scientific">Meristemomyces frigidus</name>
    <dbReference type="NCBI Taxonomy" id="1508187"/>
    <lineage>
        <taxon>Eukaryota</taxon>
        <taxon>Fungi</taxon>
        <taxon>Dikarya</taxon>
        <taxon>Ascomycota</taxon>
        <taxon>Pezizomycotina</taxon>
        <taxon>Dothideomycetes</taxon>
        <taxon>Dothideomycetidae</taxon>
        <taxon>Mycosphaerellales</taxon>
        <taxon>Teratosphaeriaceae</taxon>
        <taxon>Meristemomyces</taxon>
    </lineage>
</organism>
<dbReference type="Pfam" id="PF00175">
    <property type="entry name" value="NAD_binding_1"/>
    <property type="match status" value="1"/>
</dbReference>
<proteinExistence type="inferred from homology"/>
<dbReference type="Gene3D" id="3.40.50.80">
    <property type="entry name" value="Nucleotide-binding domain of ferredoxin-NADP reductase (FNR) module"/>
    <property type="match status" value="1"/>
</dbReference>
<evidence type="ECO:0000256" key="11">
    <source>
        <dbReference type="ARBA" id="ARBA00037464"/>
    </source>
</evidence>
<comment type="similarity">
    <text evidence="3 14">Belongs to the flavoprotein pyridine nucleotide cytochrome reductase family.</text>
</comment>
<dbReference type="PANTHER" id="PTHR19370">
    <property type="entry name" value="NADH-CYTOCHROME B5 REDUCTASE"/>
    <property type="match status" value="1"/>
</dbReference>
<evidence type="ECO:0000256" key="10">
    <source>
        <dbReference type="ARBA" id="ARBA00023136"/>
    </source>
</evidence>
<reference evidence="17" key="1">
    <citation type="submission" date="2023-08" db="EMBL/GenBank/DDBJ databases">
        <title>Black Yeasts Isolated from many extreme environments.</title>
        <authorList>
            <person name="Coleine C."/>
            <person name="Stajich J.E."/>
            <person name="Selbmann L."/>
        </authorList>
    </citation>
    <scope>NUCLEOTIDE SEQUENCE</scope>
    <source>
        <strain evidence="17">CCFEE 5401</strain>
    </source>
</reference>
<feature type="binding site" evidence="13">
    <location>
        <position position="113"/>
    </location>
    <ligand>
        <name>FAD</name>
        <dbReference type="ChEBI" id="CHEBI:57692"/>
    </ligand>
</feature>
<evidence type="ECO:0000256" key="1">
    <source>
        <dbReference type="ARBA" id="ARBA00001974"/>
    </source>
</evidence>
<keyword evidence="6 13" id="KW-0274">FAD</keyword>
<dbReference type="CDD" id="cd06183">
    <property type="entry name" value="cyt_b5_reduct_like"/>
    <property type="match status" value="1"/>
</dbReference>
<feature type="domain" description="FAD-binding FR-type" evidence="16">
    <location>
        <begin position="56"/>
        <end position="162"/>
    </location>
</feature>
<feature type="binding site" evidence="13">
    <location>
        <position position="138"/>
    </location>
    <ligand>
        <name>FAD</name>
        <dbReference type="ChEBI" id="CHEBI:57692"/>
    </ligand>
</feature>
<dbReference type="Gene3D" id="2.40.30.10">
    <property type="entry name" value="Translation factors"/>
    <property type="match status" value="1"/>
</dbReference>
<keyword evidence="8 14" id="KW-0520">NAD</keyword>
<dbReference type="Proteomes" id="UP001310890">
    <property type="component" value="Unassembled WGS sequence"/>
</dbReference>
<dbReference type="InterPro" id="IPR017927">
    <property type="entry name" value="FAD-bd_FR_type"/>
</dbReference>
<protein>
    <recommendedName>
        <fullName evidence="14">NADH-cytochrome b5 reductase</fullName>
        <ecNumber evidence="14">1.6.2.2</ecNumber>
    </recommendedName>
</protein>
<keyword evidence="7 14" id="KW-0560">Oxidoreductase</keyword>
<evidence type="ECO:0000313" key="17">
    <source>
        <dbReference type="EMBL" id="KAK5116901.1"/>
    </source>
</evidence>